<feature type="compositionally biased region" description="Basic residues" evidence="4">
    <location>
        <begin position="949"/>
        <end position="958"/>
    </location>
</feature>
<proteinExistence type="inferred from homology"/>
<evidence type="ECO:0000259" key="6">
    <source>
        <dbReference type="Pfam" id="PF25474"/>
    </source>
</evidence>
<dbReference type="SUPFAM" id="SSF47188">
    <property type="entry name" value="Hemerythrin-like"/>
    <property type="match status" value="1"/>
</dbReference>
<feature type="region of interest" description="Disordered" evidence="4">
    <location>
        <begin position="913"/>
        <end position="981"/>
    </location>
</feature>
<dbReference type="EMBL" id="JARBJD010000109">
    <property type="protein sequence ID" value="KAK2952044.1"/>
    <property type="molecule type" value="Genomic_DNA"/>
</dbReference>
<feature type="transmembrane region" description="Helical" evidence="5">
    <location>
        <begin position="38"/>
        <end position="61"/>
    </location>
</feature>
<dbReference type="PANTHER" id="PTHR31600">
    <property type="entry name" value="TINY MACROCYSTS PROTEIN B-RELATED"/>
    <property type="match status" value="1"/>
</dbReference>
<feature type="compositionally biased region" description="Low complexity" evidence="4">
    <location>
        <begin position="227"/>
        <end position="238"/>
    </location>
</feature>
<feature type="region of interest" description="Disordered" evidence="4">
    <location>
        <begin position="1027"/>
        <end position="1050"/>
    </location>
</feature>
<dbReference type="InterPro" id="IPR052994">
    <property type="entry name" value="Tiny_macrocysts_regulators"/>
</dbReference>
<feature type="compositionally biased region" description="Polar residues" evidence="4">
    <location>
        <begin position="168"/>
        <end position="195"/>
    </location>
</feature>
<keyword evidence="5" id="KW-0472">Membrane</keyword>
<comment type="caution">
    <text evidence="7">The sequence shown here is derived from an EMBL/GenBank/DDBJ whole genome shotgun (WGS) entry which is preliminary data.</text>
</comment>
<dbReference type="Proteomes" id="UP001281761">
    <property type="component" value="Unassembled WGS sequence"/>
</dbReference>
<accession>A0ABQ9XMK5</accession>
<keyword evidence="2" id="KW-0479">Metal-binding</keyword>
<name>A0ABQ9XMK5_9EUKA</name>
<evidence type="ECO:0000256" key="4">
    <source>
        <dbReference type="SAM" id="MobiDB-lite"/>
    </source>
</evidence>
<evidence type="ECO:0000256" key="3">
    <source>
        <dbReference type="ARBA" id="ARBA00023004"/>
    </source>
</evidence>
<feature type="transmembrane region" description="Helical" evidence="5">
    <location>
        <begin position="769"/>
        <end position="794"/>
    </location>
</feature>
<dbReference type="PANTHER" id="PTHR31600:SF2">
    <property type="entry name" value="GAMETE ENRICHED GENE 10 PROTEIN-RELATED"/>
    <property type="match status" value="1"/>
</dbReference>
<reference evidence="7 8" key="1">
    <citation type="journal article" date="2022" name="bioRxiv">
        <title>Genomics of Preaxostyla Flagellates Illuminates Evolutionary Transitions and the Path Towards Mitochondrial Loss.</title>
        <authorList>
            <person name="Novak L.V.F."/>
            <person name="Treitli S.C."/>
            <person name="Pyrih J."/>
            <person name="Halakuc P."/>
            <person name="Pipaliya S.V."/>
            <person name="Vacek V."/>
            <person name="Brzon O."/>
            <person name="Soukal P."/>
            <person name="Eme L."/>
            <person name="Dacks J.B."/>
            <person name="Karnkowska A."/>
            <person name="Elias M."/>
            <person name="Hampl V."/>
        </authorList>
    </citation>
    <scope>NUCLEOTIDE SEQUENCE [LARGE SCALE GENOMIC DNA]</scope>
    <source>
        <strain evidence="7">NAU3</strain>
        <tissue evidence="7">Gut</tissue>
    </source>
</reference>
<feature type="compositionally biased region" description="Acidic residues" evidence="4">
    <location>
        <begin position="1039"/>
        <end position="1050"/>
    </location>
</feature>
<keyword evidence="8" id="KW-1185">Reference proteome</keyword>
<feature type="transmembrane region" description="Helical" evidence="5">
    <location>
        <begin position="7"/>
        <end position="32"/>
    </location>
</feature>
<protein>
    <recommendedName>
        <fullName evidence="6">TmcB/TmcC TPR repeats domain-containing protein</fullName>
    </recommendedName>
</protein>
<feature type="region of interest" description="Disordered" evidence="4">
    <location>
        <begin position="168"/>
        <end position="248"/>
    </location>
</feature>
<dbReference type="InterPro" id="IPR035938">
    <property type="entry name" value="Hemerythrin-like_sf"/>
</dbReference>
<keyword evidence="5" id="KW-0812">Transmembrane</keyword>
<sequence>MSAKGNAFYSACTGFVVVLDISFLVSTFIGPYDSNKPFLPFVIVIPFLLVAIAAAFGLYFLSNFISRRYYVMGPKDSIPILPSKHFPEQTTSYLRNSQMDDTRYLLSPSSQSVSNHKMQTVLSPPPIPFTSSSVPILLPVSQLQSPTEKAPAGNPDFPSSPIVIRMPSQTQSVPHSPNTAASTSNLQSGFHSSDISEIDEAHKPTSLSEIVPTPRDHTRNTTEVMSSRRNSAVVVSSPRPHPNQASTDHLPKLVRGLSSQLQSAPFSARSLSQLQNPTPTNQLSALIISEQLRPSKPVPKYTRFFQFERAIRFIQLPEFRQEHSHHVFCEKMMALGTKKFANSSAMWTTAALYYSSIFENKSKAADALQKSKQCVPNIIERWTEFRFMRDMEQTKMQEGGQSTSVLFRLEMDKATREHEQSKAYFKQIWFLLSKDNIDMDRVNVFLNKGISAYWKANVVYLALLEAYPNSTQVIRGHGSLIRDIERDDDLAMSMFNHANALEDTSYSTSSESESMGSKLSEGGSRLGNRAMFHTKNKRRRRKKKGIRGSQFIMSEVKKKNPARKLLIVLISYSIIIAVGMAMMFIIAFITYQSCVSYSSDIQHIAEIQMVCTRGLRTLKNWEIQHTQWVIDDPDLMASLMYIPPETVQRENLRIYARDLGEDLLFTYNSLSEAEKDYFEGSKPNFFALNTDSTGAITKIWEHPMSVMDVVNSVYNSLFYVADFGSISDLMSINQANYVYTNVPVVAMEELKFMTGEFSHFSKRSVDVSVIVSIVICAFIIMYTFFPTSFTFILYARKFTKQRKEALFKFVTAPKQTYIKLKTRLDGTDPDQNSATDAMSTIDPVSTVDLVDTIGFDHSEIVLDAPKNRYQVNSGRDGTISSGRRVSHHAMIPSKFGTGSVSIIDELDSFNSNKASTVAESSNRSEEEKNPPTEQAQSEVDNLDSVEKIRQRRKEKKDRKGSLYSSLNLDPLPPLPDSAVPQNVFQRPYSTIHSPSIFTPPSFSPLEPFPDSLTGAAQMPNQAQTTIFNEPEKQEGQPEVAEEEEGEEEDEYINDLREKVHKLHNVNPPALKCMLSTTLIISWICIVTVALTAILSVQTIGLNRDQLFFSSYRESIVNVIVFNAIQIPFPSLPVPEQFTYAKSTRPGWKDLSHINNNAEVLQQNMDDLLQYFVTIHRKLKEGADEKDPSYLSGDEEIDARSVPRTLKPKSDMLVIALNQTKCLLYNESLCTPGRMYDIENEFLGLESLISDFVMAARSIIQVPNAGAAITLNDSNIMKLMSMVRFDLADGISKYTNALTIDQEALMLQYRNILVVISIVCYLLILAITSCLLFPAYYMLRRTSMVTDMIVSIDPRLDQMLNVITWNDDRGSGIARFDYQHKEVCDSAVALVTGMEKDTWTKMRRRLCADLVTKIFATVDDEEQMMRKYRINHKHVSKHESEHSSIVTKLLTSIIHILHDAPGAQTNLIQILSMWLLQHTSFFDRSMVSALEDKIAKSEVMEEIDMGKFVIPPSLAAYLESDKCSMARQGQINSLFSGLRLGV</sequence>
<feature type="domain" description="TmcB/TmcC TPR repeats" evidence="6">
    <location>
        <begin position="406"/>
        <end position="504"/>
    </location>
</feature>
<dbReference type="InterPro" id="IPR057352">
    <property type="entry name" value="TPR_TmcB/C"/>
</dbReference>
<comment type="similarity">
    <text evidence="1">Belongs to the hemerythrin family.</text>
</comment>
<evidence type="ECO:0000256" key="1">
    <source>
        <dbReference type="ARBA" id="ARBA00010587"/>
    </source>
</evidence>
<keyword evidence="3" id="KW-0408">Iron</keyword>
<gene>
    <name evidence="7" type="ORF">BLNAU_13026</name>
</gene>
<feature type="transmembrane region" description="Helical" evidence="5">
    <location>
        <begin position="1311"/>
        <end position="1338"/>
    </location>
</feature>
<dbReference type="Gene3D" id="1.20.120.50">
    <property type="entry name" value="Hemerythrin-like"/>
    <property type="match status" value="1"/>
</dbReference>
<dbReference type="Pfam" id="PF25474">
    <property type="entry name" value="TPR_TmcB"/>
    <property type="match status" value="1"/>
</dbReference>
<feature type="transmembrane region" description="Helical" evidence="5">
    <location>
        <begin position="565"/>
        <end position="591"/>
    </location>
</feature>
<keyword evidence="5" id="KW-1133">Transmembrane helix</keyword>
<evidence type="ECO:0000313" key="8">
    <source>
        <dbReference type="Proteomes" id="UP001281761"/>
    </source>
</evidence>
<organism evidence="7 8">
    <name type="scientific">Blattamonas nauphoetae</name>
    <dbReference type="NCBI Taxonomy" id="2049346"/>
    <lineage>
        <taxon>Eukaryota</taxon>
        <taxon>Metamonada</taxon>
        <taxon>Preaxostyla</taxon>
        <taxon>Oxymonadida</taxon>
        <taxon>Blattamonas</taxon>
    </lineage>
</organism>
<evidence type="ECO:0000256" key="2">
    <source>
        <dbReference type="ARBA" id="ARBA00022723"/>
    </source>
</evidence>
<evidence type="ECO:0000313" key="7">
    <source>
        <dbReference type="EMBL" id="KAK2952044.1"/>
    </source>
</evidence>
<feature type="transmembrane region" description="Helical" evidence="5">
    <location>
        <begin position="1078"/>
        <end position="1100"/>
    </location>
</feature>
<evidence type="ECO:0000256" key="5">
    <source>
        <dbReference type="SAM" id="Phobius"/>
    </source>
</evidence>